<feature type="compositionally biased region" description="Polar residues" evidence="1">
    <location>
        <begin position="1044"/>
        <end position="1064"/>
    </location>
</feature>
<organism evidence="3 4">
    <name type="scientific">Glarea lozoyensis (strain ATCC 20868 / MF5171)</name>
    <dbReference type="NCBI Taxonomy" id="1116229"/>
    <lineage>
        <taxon>Eukaryota</taxon>
        <taxon>Fungi</taxon>
        <taxon>Dikarya</taxon>
        <taxon>Ascomycota</taxon>
        <taxon>Pezizomycotina</taxon>
        <taxon>Leotiomycetes</taxon>
        <taxon>Helotiales</taxon>
        <taxon>Helotiaceae</taxon>
        <taxon>Glarea</taxon>
    </lineage>
</organism>
<evidence type="ECO:0000259" key="2">
    <source>
        <dbReference type="PROSITE" id="PS50172"/>
    </source>
</evidence>
<dbReference type="CDD" id="cd17716">
    <property type="entry name" value="BRCT_microcephalin_rpt1"/>
    <property type="match status" value="1"/>
</dbReference>
<dbReference type="GO" id="GO:0003677">
    <property type="term" value="F:DNA binding"/>
    <property type="evidence" value="ECO:0007669"/>
    <property type="project" value="InterPro"/>
</dbReference>
<feature type="region of interest" description="Disordered" evidence="1">
    <location>
        <begin position="1"/>
        <end position="267"/>
    </location>
</feature>
<feature type="compositionally biased region" description="Polar residues" evidence="1">
    <location>
        <begin position="232"/>
        <end position="241"/>
    </location>
</feature>
<feature type="compositionally biased region" description="Polar residues" evidence="1">
    <location>
        <begin position="513"/>
        <end position="529"/>
    </location>
</feature>
<protein>
    <submittedName>
        <fullName evidence="3">BRCT</fullName>
    </submittedName>
</protein>
<dbReference type="AlphaFoldDB" id="S3D682"/>
<name>S3D682_GLAL2</name>
<feature type="compositionally biased region" description="Polar residues" evidence="1">
    <location>
        <begin position="1007"/>
        <end position="1021"/>
    </location>
</feature>
<feature type="compositionally biased region" description="Acidic residues" evidence="1">
    <location>
        <begin position="54"/>
        <end position="66"/>
    </location>
</feature>
<feature type="domain" description="BRCT" evidence="2">
    <location>
        <begin position="876"/>
        <end position="979"/>
    </location>
</feature>
<dbReference type="GO" id="GO:0000278">
    <property type="term" value="P:mitotic cell cycle"/>
    <property type="evidence" value="ECO:0007669"/>
    <property type="project" value="TreeGrafter"/>
</dbReference>
<feature type="compositionally biased region" description="Polar residues" evidence="1">
    <location>
        <begin position="321"/>
        <end position="331"/>
    </location>
</feature>
<evidence type="ECO:0000313" key="3">
    <source>
        <dbReference type="EMBL" id="EPE33987.1"/>
    </source>
</evidence>
<feature type="compositionally biased region" description="Basic and acidic residues" evidence="1">
    <location>
        <begin position="163"/>
        <end position="172"/>
    </location>
</feature>
<dbReference type="eggNOG" id="ENOG502S1CP">
    <property type="taxonomic scope" value="Eukaryota"/>
</dbReference>
<dbReference type="KEGG" id="glz:GLAREA_07000"/>
<dbReference type="HOGENOM" id="CLU_003029_0_0_1"/>
<dbReference type="Proteomes" id="UP000016922">
    <property type="component" value="Unassembled WGS sequence"/>
</dbReference>
<feature type="region of interest" description="Disordered" evidence="1">
    <location>
        <begin position="725"/>
        <end position="751"/>
    </location>
</feature>
<dbReference type="InterPro" id="IPR017956">
    <property type="entry name" value="AT_hook_DNA-bd_motif"/>
</dbReference>
<dbReference type="InterPro" id="IPR036420">
    <property type="entry name" value="BRCT_dom_sf"/>
</dbReference>
<feature type="compositionally biased region" description="Low complexity" evidence="1">
    <location>
        <begin position="88"/>
        <end position="99"/>
    </location>
</feature>
<dbReference type="Pfam" id="PF02178">
    <property type="entry name" value="AT_hook"/>
    <property type="match status" value="2"/>
</dbReference>
<dbReference type="EMBL" id="KE145357">
    <property type="protein sequence ID" value="EPE33987.1"/>
    <property type="molecule type" value="Genomic_DNA"/>
</dbReference>
<dbReference type="OrthoDB" id="2384350at2759"/>
<keyword evidence="4" id="KW-1185">Reference proteome</keyword>
<feature type="region of interest" description="Disordered" evidence="1">
    <location>
        <begin position="296"/>
        <end position="331"/>
    </location>
</feature>
<dbReference type="PROSITE" id="PS50172">
    <property type="entry name" value="BRCT"/>
    <property type="match status" value="1"/>
</dbReference>
<dbReference type="PANTHER" id="PTHR14625">
    <property type="entry name" value="MICROCEPHALIN"/>
    <property type="match status" value="1"/>
</dbReference>
<reference evidence="3 4" key="1">
    <citation type="journal article" date="2013" name="BMC Genomics">
        <title>Genomics-driven discovery of the pneumocandin biosynthetic gene cluster in the fungus Glarea lozoyensis.</title>
        <authorList>
            <person name="Chen L."/>
            <person name="Yue Q."/>
            <person name="Zhang X."/>
            <person name="Xiang M."/>
            <person name="Wang C."/>
            <person name="Li S."/>
            <person name="Che Y."/>
            <person name="Ortiz-Lopez F.J."/>
            <person name="Bills G.F."/>
            <person name="Liu X."/>
            <person name="An Z."/>
        </authorList>
    </citation>
    <scope>NUCLEOTIDE SEQUENCE [LARGE SCALE GENOMIC DNA]</scope>
    <source>
        <strain evidence="4">ATCC 20868 / MF5171</strain>
    </source>
</reference>
<evidence type="ECO:0000256" key="1">
    <source>
        <dbReference type="SAM" id="MobiDB-lite"/>
    </source>
</evidence>
<gene>
    <name evidence="3" type="ORF">GLAREA_07000</name>
</gene>
<dbReference type="STRING" id="1116229.S3D682"/>
<sequence>MNTQSPPKRVTRARAAAKTDDAGVKTTKIATAASKAKLTRAASTTKRKTRADEAQEEQQQEPDEDELNMKPIIEPEPVRATRGRAKKVVPAEAPAPVAPQTTRGRPKKTIVEAPVAEHTRSLRGRPKKIEVATESSAPEEPPKRATRARATTVTKPPIPKKTVKFEEPDKENIVPAPPNAKGKAKATDVGTGLRAKPVRKPAATVTARATRGRAKSTVEEKTQKPSPLSPKKATQVSTSREPLSEDELATNEKTPMKPLMKSPVKPPGSIFNTAKKLDFTNSISVHRVTTQELGASVIGSPARRPPQSPFKAKESLFGASPQKSNLGNTLGASAIRGSPFKLSLPQAPATPSAFKTSLLQSPARKPQSPTKVAENGSPSRSHTTKISVTATPKVSTLKMTKIATPRTLNRSLMRSVNTTPAVPVIEAVQVSDPLPEEEDILMSEAAEQSMKFSGRLSSIVPREADPSSIIPDENVAESTVDETELASAPEPMAIDEVELVEEEVVIGEDFAANGNTPPGTPSRYSTGTFNLPEGNDSPFADSDSEDELASESFRYTGGPFAGFRSSSHELDSCPATPTPFTAIAKTPRTSKSIVLSEDKASENLGFTPLARQLSDWMAASPVKSDTSSEEPSPVGDRRSSVYAAIQISAEASPVKSTFFDDEMSVREEPDVVAEPEITEMDILEENFTPVELDEEDLDLANEADELSLLEPDEIEAIAVAHEEHAPAHEADESAPSEASQEYGDENSMPIDPTLLALSLPQSTSMPSFTTPKRILTERVCHTVSKVPLKPAADDTPMRPSPKKRSATISRLPVQRPSGNLKRSSTVISYSQTESTPRRAKQSEDVSMQDACFTPTKEDAALWSNLGTPPRTPRRDVNTALLKGAVVYVDVHTTEGADASVLFNELLVQMGARCVKSWNWNGSAEDGAKIGITHVVFKDGGKRTLEKVRETGGVVSCVGVGWVLDCERENKWLDEAPYAVDTSNVPRGGHRRRKSMEPKALANLNGTLVSSSTTPRKSNMSPTKEFLNLETPYTSKSKRRESIQWVRSPSTSSPNDDELANQTLMLSPVPNTPAYEPTTSLYTENGLYGEDTPTGQTPYFLHTQELVQQTAPPAKGRFFEDAQEGGIEEGKGFLSQKKDESVMMRLMAARRKSLQWAPKVGSPLAKGLGWDV</sequence>
<accession>S3D682</accession>
<feature type="compositionally biased region" description="Polar residues" evidence="1">
    <location>
        <begin position="376"/>
        <end position="388"/>
    </location>
</feature>
<feature type="region of interest" description="Disordered" evidence="1">
    <location>
        <begin position="786"/>
        <end position="845"/>
    </location>
</feature>
<dbReference type="RefSeq" id="XP_008079139.1">
    <property type="nucleotide sequence ID" value="XM_008080948.1"/>
</dbReference>
<feature type="region of interest" description="Disordered" evidence="1">
    <location>
        <begin position="510"/>
        <end position="545"/>
    </location>
</feature>
<dbReference type="GeneID" id="19466053"/>
<dbReference type="PANTHER" id="PTHR14625:SF3">
    <property type="entry name" value="MICROCEPHALIN"/>
    <property type="match status" value="1"/>
</dbReference>
<feature type="compositionally biased region" description="Polar residues" evidence="1">
    <location>
        <begin position="816"/>
        <end position="834"/>
    </location>
</feature>
<dbReference type="OMA" id="FTPGHNS"/>
<proteinExistence type="predicted"/>
<feature type="region of interest" description="Disordered" evidence="1">
    <location>
        <begin position="618"/>
        <end position="638"/>
    </location>
</feature>
<feature type="region of interest" description="Disordered" evidence="1">
    <location>
        <begin position="1007"/>
        <end position="1096"/>
    </location>
</feature>
<feature type="compositionally biased region" description="Low complexity" evidence="1">
    <location>
        <begin position="25"/>
        <end position="44"/>
    </location>
</feature>
<dbReference type="Gene3D" id="3.40.50.10190">
    <property type="entry name" value="BRCT domain"/>
    <property type="match status" value="1"/>
</dbReference>
<dbReference type="SUPFAM" id="SSF52113">
    <property type="entry name" value="BRCT domain"/>
    <property type="match status" value="1"/>
</dbReference>
<dbReference type="InterPro" id="IPR001357">
    <property type="entry name" value="BRCT_dom"/>
</dbReference>
<evidence type="ECO:0000313" key="4">
    <source>
        <dbReference type="Proteomes" id="UP000016922"/>
    </source>
</evidence>
<feature type="region of interest" description="Disordered" evidence="1">
    <location>
        <begin position="343"/>
        <end position="388"/>
    </location>
</feature>
<dbReference type="InterPro" id="IPR022047">
    <property type="entry name" value="Microcephalin-like"/>
</dbReference>